<feature type="region of interest" description="Disordered" evidence="6">
    <location>
        <begin position="417"/>
        <end position="439"/>
    </location>
</feature>
<dbReference type="InterPro" id="IPR000719">
    <property type="entry name" value="Prot_kinase_dom"/>
</dbReference>
<dbReference type="PROSITE" id="PS50011">
    <property type="entry name" value="PROTEIN_KINASE_DOM"/>
    <property type="match status" value="1"/>
</dbReference>
<evidence type="ECO:0000256" key="6">
    <source>
        <dbReference type="SAM" id="MobiDB-lite"/>
    </source>
</evidence>
<keyword evidence="2" id="KW-0808">Transferase</keyword>
<dbReference type="GO" id="GO:0005524">
    <property type="term" value="F:ATP binding"/>
    <property type="evidence" value="ECO:0007669"/>
    <property type="project" value="UniProtKB-KW"/>
</dbReference>
<evidence type="ECO:0000313" key="8">
    <source>
        <dbReference type="EMBL" id="CAD8104001.1"/>
    </source>
</evidence>
<sequence>MLIPTSSGHTSLANNANILYECIVERHHFFLNRKYYLQLTNQCLTLSQKQDQQNPKYIYQLKIDKVFTWSLQNNQIVGFQLPYQDKIKDFFGNPNDMVNLKSKMGALVCYQKIELFYKKEEILQTGSFGKVTKEICRFTSNRVAIKSIKCQNNQSPAIKNEIEILKRLKQTNTLNILEIKEVYKDEHNYYIVTEYLPGSNLKQHLERRNKPFLMQEALCIVESLLKGLQGIHQNGIIHRDLKPANLMYHNNQIKIIDFGLSCFNGKQLEQYPSCGTAGYSAPEVLNVWNKKQAYDYKVDIFSVGCILYQLLTLDGLFNSENEKATYRNNKKCQFTIKEKGSVFDLVQLFVKAEPQQRLDCSQAMEAVQALHDYKYFDVNTWYNNKVKYNQKGRSQCELNQEPQTKLSRQCSLTNFKYNEPQTQTQTERQRNQPKKIEQN</sequence>
<dbReference type="PANTHER" id="PTHR24345:SF0">
    <property type="entry name" value="CELL CYCLE SERINE_THREONINE-PROTEIN KINASE CDC5_MSD2"/>
    <property type="match status" value="1"/>
</dbReference>
<evidence type="ECO:0000256" key="3">
    <source>
        <dbReference type="ARBA" id="ARBA00022741"/>
    </source>
</evidence>
<evidence type="ECO:0000256" key="4">
    <source>
        <dbReference type="ARBA" id="ARBA00022777"/>
    </source>
</evidence>
<feature type="domain" description="Protein kinase" evidence="7">
    <location>
        <begin position="117"/>
        <end position="376"/>
    </location>
</feature>
<dbReference type="OMA" id="ANILYEC"/>
<keyword evidence="1" id="KW-0723">Serine/threonine-protein kinase</keyword>
<dbReference type="GO" id="GO:0004674">
    <property type="term" value="F:protein serine/threonine kinase activity"/>
    <property type="evidence" value="ECO:0007669"/>
    <property type="project" value="UniProtKB-KW"/>
</dbReference>
<organism evidence="8 9">
    <name type="scientific">Paramecium primaurelia</name>
    <dbReference type="NCBI Taxonomy" id="5886"/>
    <lineage>
        <taxon>Eukaryota</taxon>
        <taxon>Sar</taxon>
        <taxon>Alveolata</taxon>
        <taxon>Ciliophora</taxon>
        <taxon>Intramacronucleata</taxon>
        <taxon>Oligohymenophorea</taxon>
        <taxon>Peniculida</taxon>
        <taxon>Parameciidae</taxon>
        <taxon>Paramecium</taxon>
    </lineage>
</organism>
<comment type="caution">
    <text evidence="8">The sequence shown here is derived from an EMBL/GenBank/DDBJ whole genome shotgun (WGS) entry which is preliminary data.</text>
</comment>
<evidence type="ECO:0000256" key="1">
    <source>
        <dbReference type="ARBA" id="ARBA00022527"/>
    </source>
</evidence>
<feature type="compositionally biased region" description="Basic and acidic residues" evidence="6">
    <location>
        <begin position="427"/>
        <end position="439"/>
    </location>
</feature>
<proteinExistence type="predicted"/>
<dbReference type="EMBL" id="CAJJDM010000125">
    <property type="protein sequence ID" value="CAD8104001.1"/>
    <property type="molecule type" value="Genomic_DNA"/>
</dbReference>
<dbReference type="GO" id="GO:0005634">
    <property type="term" value="C:nucleus"/>
    <property type="evidence" value="ECO:0007669"/>
    <property type="project" value="TreeGrafter"/>
</dbReference>
<dbReference type="Pfam" id="PF00069">
    <property type="entry name" value="Pkinase"/>
    <property type="match status" value="1"/>
</dbReference>
<name>A0A8S1PM39_PARPR</name>
<dbReference type="PROSITE" id="PS00108">
    <property type="entry name" value="PROTEIN_KINASE_ST"/>
    <property type="match status" value="1"/>
</dbReference>
<keyword evidence="5" id="KW-0067">ATP-binding</keyword>
<dbReference type="InterPro" id="IPR008271">
    <property type="entry name" value="Ser/Thr_kinase_AS"/>
</dbReference>
<evidence type="ECO:0000256" key="5">
    <source>
        <dbReference type="ARBA" id="ARBA00022840"/>
    </source>
</evidence>
<dbReference type="SMART" id="SM00220">
    <property type="entry name" value="S_TKc"/>
    <property type="match status" value="1"/>
</dbReference>
<reference evidence="8" key="1">
    <citation type="submission" date="2021-01" db="EMBL/GenBank/DDBJ databases">
        <authorList>
            <consortium name="Genoscope - CEA"/>
            <person name="William W."/>
        </authorList>
    </citation>
    <scope>NUCLEOTIDE SEQUENCE</scope>
</reference>
<accession>A0A8S1PM39</accession>
<dbReference type="PANTHER" id="PTHR24345">
    <property type="entry name" value="SERINE/THREONINE-PROTEIN KINASE PLK"/>
    <property type="match status" value="1"/>
</dbReference>
<evidence type="ECO:0000313" key="9">
    <source>
        <dbReference type="Proteomes" id="UP000688137"/>
    </source>
</evidence>
<keyword evidence="9" id="KW-1185">Reference proteome</keyword>
<keyword evidence="3" id="KW-0547">Nucleotide-binding</keyword>
<protein>
    <recommendedName>
        <fullName evidence="7">Protein kinase domain-containing protein</fullName>
    </recommendedName>
</protein>
<evidence type="ECO:0000259" key="7">
    <source>
        <dbReference type="PROSITE" id="PS50011"/>
    </source>
</evidence>
<gene>
    <name evidence="8" type="ORF">PPRIM_AZ9-3.1.T1220141</name>
</gene>
<keyword evidence="4" id="KW-0418">Kinase</keyword>
<dbReference type="AlphaFoldDB" id="A0A8S1PM39"/>
<dbReference type="Proteomes" id="UP000688137">
    <property type="component" value="Unassembled WGS sequence"/>
</dbReference>
<dbReference type="FunFam" id="1.10.510.10:FF:000945">
    <property type="entry name" value="Uncharacterized protein"/>
    <property type="match status" value="1"/>
</dbReference>
<evidence type="ECO:0000256" key="2">
    <source>
        <dbReference type="ARBA" id="ARBA00022679"/>
    </source>
</evidence>